<protein>
    <submittedName>
        <fullName evidence="2">Uncharacterized protein</fullName>
    </submittedName>
</protein>
<comment type="caution">
    <text evidence="2">The sequence shown here is derived from an EMBL/GenBank/DDBJ whole genome shotgun (WGS) entry which is preliminary data.</text>
</comment>
<dbReference type="EMBL" id="JACEIK010000840">
    <property type="protein sequence ID" value="MCD7462858.1"/>
    <property type="molecule type" value="Genomic_DNA"/>
</dbReference>
<sequence>MLVCVWHSHGLAGNMTLSKQSDKGKASTSSKSKVKDKATEPQNPTNSCDDNIFYVSNMKEYYLKFQGRSLTPKKRFDLVRLGDDFPNINKQFDESHWHTFTDALPGFFHNLVMEFYTSYQERQDSMKHKREVMSFLVFHR</sequence>
<feature type="region of interest" description="Disordered" evidence="1">
    <location>
        <begin position="16"/>
        <end position="47"/>
    </location>
</feature>
<proteinExistence type="predicted"/>
<accession>A0ABS8SVU1</accession>
<evidence type="ECO:0000313" key="3">
    <source>
        <dbReference type="Proteomes" id="UP000823775"/>
    </source>
</evidence>
<evidence type="ECO:0000313" key="2">
    <source>
        <dbReference type="EMBL" id="MCD7462858.1"/>
    </source>
</evidence>
<evidence type="ECO:0000256" key="1">
    <source>
        <dbReference type="SAM" id="MobiDB-lite"/>
    </source>
</evidence>
<reference evidence="2 3" key="1">
    <citation type="journal article" date="2021" name="BMC Genomics">
        <title>Datura genome reveals duplications of psychoactive alkaloid biosynthetic genes and high mutation rate following tissue culture.</title>
        <authorList>
            <person name="Rajewski A."/>
            <person name="Carter-House D."/>
            <person name="Stajich J."/>
            <person name="Litt A."/>
        </authorList>
    </citation>
    <scope>NUCLEOTIDE SEQUENCE [LARGE SCALE GENOMIC DNA]</scope>
    <source>
        <strain evidence="2">AR-01</strain>
    </source>
</reference>
<dbReference type="Proteomes" id="UP000823775">
    <property type="component" value="Unassembled WGS sequence"/>
</dbReference>
<keyword evidence="3" id="KW-1185">Reference proteome</keyword>
<organism evidence="2 3">
    <name type="scientific">Datura stramonium</name>
    <name type="common">Jimsonweed</name>
    <name type="synonym">Common thornapple</name>
    <dbReference type="NCBI Taxonomy" id="4076"/>
    <lineage>
        <taxon>Eukaryota</taxon>
        <taxon>Viridiplantae</taxon>
        <taxon>Streptophyta</taxon>
        <taxon>Embryophyta</taxon>
        <taxon>Tracheophyta</taxon>
        <taxon>Spermatophyta</taxon>
        <taxon>Magnoliopsida</taxon>
        <taxon>eudicotyledons</taxon>
        <taxon>Gunneridae</taxon>
        <taxon>Pentapetalae</taxon>
        <taxon>asterids</taxon>
        <taxon>lamiids</taxon>
        <taxon>Solanales</taxon>
        <taxon>Solanaceae</taxon>
        <taxon>Solanoideae</taxon>
        <taxon>Datureae</taxon>
        <taxon>Datura</taxon>
    </lineage>
</organism>
<name>A0ABS8SVU1_DATST</name>
<gene>
    <name evidence="2" type="ORF">HAX54_049529</name>
</gene>